<evidence type="ECO:0000313" key="2">
    <source>
        <dbReference type="EMBL" id="KAL3397735.1"/>
    </source>
</evidence>
<feature type="domain" description="Ribosomal protein mS38 C-terminal" evidence="1">
    <location>
        <begin position="121"/>
        <end position="154"/>
    </location>
</feature>
<name>A0ABD2WXN5_9HYME</name>
<comment type="caution">
    <text evidence="2">The sequence shown here is derived from an EMBL/GenBank/DDBJ whole genome shotgun (WGS) entry which is preliminary data.</text>
</comment>
<dbReference type="SMART" id="SM01155">
    <property type="entry name" value="DUF1713"/>
    <property type="match status" value="1"/>
</dbReference>
<evidence type="ECO:0000313" key="3">
    <source>
        <dbReference type="Proteomes" id="UP001627154"/>
    </source>
</evidence>
<organism evidence="2 3">
    <name type="scientific">Trichogramma kaykai</name>
    <dbReference type="NCBI Taxonomy" id="54128"/>
    <lineage>
        <taxon>Eukaryota</taxon>
        <taxon>Metazoa</taxon>
        <taxon>Ecdysozoa</taxon>
        <taxon>Arthropoda</taxon>
        <taxon>Hexapoda</taxon>
        <taxon>Insecta</taxon>
        <taxon>Pterygota</taxon>
        <taxon>Neoptera</taxon>
        <taxon>Endopterygota</taxon>
        <taxon>Hymenoptera</taxon>
        <taxon>Apocrita</taxon>
        <taxon>Proctotrupomorpha</taxon>
        <taxon>Chalcidoidea</taxon>
        <taxon>Trichogrammatidae</taxon>
        <taxon>Trichogramma</taxon>
    </lineage>
</organism>
<dbReference type="EMBL" id="JBJJXI010000061">
    <property type="protein sequence ID" value="KAL3397735.1"/>
    <property type="molecule type" value="Genomic_DNA"/>
</dbReference>
<protein>
    <recommendedName>
        <fullName evidence="1">Ribosomal protein mS38 C-terminal domain-containing protein</fullName>
    </recommendedName>
</protein>
<evidence type="ECO:0000259" key="1">
    <source>
        <dbReference type="SMART" id="SM01155"/>
    </source>
</evidence>
<gene>
    <name evidence="2" type="ORF">TKK_008489</name>
</gene>
<dbReference type="InterPro" id="IPR013177">
    <property type="entry name" value="Ribosomal_mS38_C"/>
</dbReference>
<reference evidence="2 3" key="1">
    <citation type="journal article" date="2024" name="bioRxiv">
        <title>A reference genome for Trichogramma kaykai: A tiny desert-dwelling parasitoid wasp with competing sex-ratio distorters.</title>
        <authorList>
            <person name="Culotta J."/>
            <person name="Lindsey A.R."/>
        </authorList>
    </citation>
    <scope>NUCLEOTIDE SEQUENCE [LARGE SCALE GENOMIC DNA]</scope>
    <source>
        <strain evidence="2 3">KSX58</strain>
    </source>
</reference>
<dbReference type="AlphaFoldDB" id="A0ABD2WXN5"/>
<accession>A0ABD2WXN5</accession>
<dbReference type="Proteomes" id="UP001627154">
    <property type="component" value="Unassembled WGS sequence"/>
</dbReference>
<sequence length="237" mass="28196">MAVNMLSKAFRQLNIRNPEFFIKCQPVTQVKLPFKPSSDLLSNPGYTNVESLKTNFSITCRSIELNLNIIKPPLPVNKIIECPILPILQIDNPLKNQKEINEINSNKVIEIPNDTNIIEKQAVRMIVIRRKKIKKHKRKKFLKRMKFVIRKREQKRKLKKEKIFQAKLQDIYKQAEEFDAKAYVASRIYLHQRELVPTRYRGELLPEDQVKEFLRLKAERKAENRRRCTYKIKLEND</sequence>
<proteinExistence type="predicted"/>
<keyword evidence="3" id="KW-1185">Reference proteome</keyword>